<dbReference type="RefSeq" id="WP_053994794.1">
    <property type="nucleotide sequence ID" value="NZ_CP065643.1"/>
</dbReference>
<comment type="caution">
    <text evidence="11">The sequence shown here is derived from an EMBL/GenBank/DDBJ whole genome shotgun (WGS) entry which is preliminary data.</text>
</comment>
<dbReference type="PROSITE" id="PS50111">
    <property type="entry name" value="CHEMOTAXIS_TRANSDUC_2"/>
    <property type="match status" value="1"/>
</dbReference>
<evidence type="ECO:0000256" key="5">
    <source>
        <dbReference type="ARBA" id="ARBA00029447"/>
    </source>
</evidence>
<dbReference type="Proteomes" id="UP000037977">
    <property type="component" value="Unassembled WGS sequence"/>
</dbReference>
<keyword evidence="8" id="KW-0812">Transmembrane</keyword>
<dbReference type="Gene3D" id="6.10.340.10">
    <property type="match status" value="1"/>
</dbReference>
<dbReference type="SMART" id="SM00304">
    <property type="entry name" value="HAMP"/>
    <property type="match status" value="1"/>
</dbReference>
<dbReference type="EMBL" id="LGCI01000005">
    <property type="protein sequence ID" value="KOY83545.1"/>
    <property type="molecule type" value="Genomic_DNA"/>
</dbReference>
<organism evidence="11 12">
    <name type="scientific">Lysinibacillus macroides</name>
    <dbReference type="NCBI Taxonomy" id="33935"/>
    <lineage>
        <taxon>Bacteria</taxon>
        <taxon>Bacillati</taxon>
        <taxon>Bacillota</taxon>
        <taxon>Bacilli</taxon>
        <taxon>Bacillales</taxon>
        <taxon>Bacillaceae</taxon>
        <taxon>Lysinibacillus</taxon>
    </lineage>
</organism>
<dbReference type="PANTHER" id="PTHR32089">
    <property type="entry name" value="METHYL-ACCEPTING CHEMOTAXIS PROTEIN MCPB"/>
    <property type="match status" value="1"/>
</dbReference>
<dbReference type="Gene3D" id="1.10.287.950">
    <property type="entry name" value="Methyl-accepting chemotaxis protein"/>
    <property type="match status" value="1"/>
</dbReference>
<evidence type="ECO:0000256" key="4">
    <source>
        <dbReference type="ARBA" id="ARBA00023224"/>
    </source>
</evidence>
<feature type="region of interest" description="Disordered" evidence="7">
    <location>
        <begin position="520"/>
        <end position="540"/>
    </location>
</feature>
<evidence type="ECO:0000259" key="9">
    <source>
        <dbReference type="PROSITE" id="PS50111"/>
    </source>
</evidence>
<evidence type="ECO:0000256" key="2">
    <source>
        <dbReference type="ARBA" id="ARBA00022475"/>
    </source>
</evidence>
<dbReference type="PANTHER" id="PTHR32089:SF114">
    <property type="entry name" value="METHYL-ACCEPTING CHEMOTAXIS PROTEIN MCPB"/>
    <property type="match status" value="1"/>
</dbReference>
<protein>
    <recommendedName>
        <fullName evidence="13">Chemotaxis protein</fullName>
    </recommendedName>
</protein>
<dbReference type="OrthoDB" id="2168386at2"/>
<reference evidence="11 12" key="1">
    <citation type="submission" date="2015-07" db="EMBL/GenBank/DDBJ databases">
        <title>Genome sequencing project for genomic taxonomy and phylogenomics of Bacillus-like bacteria.</title>
        <authorList>
            <person name="Liu B."/>
            <person name="Wang J."/>
            <person name="Zhu Y."/>
            <person name="Liu G."/>
            <person name="Chen Q."/>
            <person name="Chen Z."/>
            <person name="Che J."/>
            <person name="Ge C."/>
            <person name="Shi H."/>
            <person name="Pan Z."/>
            <person name="Liu X."/>
        </authorList>
    </citation>
    <scope>NUCLEOTIDE SEQUENCE [LARGE SCALE GENOMIC DNA]</scope>
    <source>
        <strain evidence="11 12">DSM 54</strain>
    </source>
</reference>
<keyword evidence="3 8" id="KW-0472">Membrane</keyword>
<evidence type="ECO:0000256" key="3">
    <source>
        <dbReference type="ARBA" id="ARBA00023136"/>
    </source>
</evidence>
<comment type="similarity">
    <text evidence="5">Belongs to the methyl-accepting chemotaxis (MCP) protein family.</text>
</comment>
<dbReference type="SMART" id="SM00283">
    <property type="entry name" value="MA"/>
    <property type="match status" value="1"/>
</dbReference>
<gene>
    <name evidence="11" type="ORF">ADM90_09935</name>
</gene>
<feature type="transmembrane region" description="Helical" evidence="8">
    <location>
        <begin position="12"/>
        <end position="30"/>
    </location>
</feature>
<keyword evidence="12" id="KW-1185">Reference proteome</keyword>
<evidence type="ECO:0008006" key="13">
    <source>
        <dbReference type="Google" id="ProtNLM"/>
    </source>
</evidence>
<dbReference type="SUPFAM" id="SSF58104">
    <property type="entry name" value="Methyl-accepting chemotaxis protein (MCP) signaling domain"/>
    <property type="match status" value="1"/>
</dbReference>
<feature type="compositionally biased region" description="Low complexity" evidence="7">
    <location>
        <begin position="520"/>
        <end position="534"/>
    </location>
</feature>
<accession>A0A0N0CWS3</accession>
<evidence type="ECO:0000256" key="8">
    <source>
        <dbReference type="SAM" id="Phobius"/>
    </source>
</evidence>
<sequence length="561" mass="62027">MRFKSIRTKILVGFSIVLIGIIIQSSYTIYSNIKMNKEIENIVEKELELSIIDQHLANSMSMRIGAVRGYVLTGEQSYKDTFNEYIKISLENEDRARQLGESEDFEKYAARAKSWRQYIEKNVFPVYEAGNIDLAIRNVMSQEVVVQEVQQGFESLASAREEIIRQAGDQLKDNNNHLTNISIIMFVIIIVLSIGVALYNATTISKSVQRISQRVKLIANGDLSQEALANDARDELGELTDSTNTMNTKIKDMLQRIHSVSNEVAAHSEELLQSSVEVKTGTEQVALTMNDIAEGTESQANNASDLSHLMSDFVKRMNEASQNGQRVEEDSNQVLTLTESGQTLIQASTEQMLKIDHIVHEVVGKVEGLNDKSKDISKLVVVINDIAKQTNLLALNAAIEAARAGEQGQGFAVVAEEVRKLAEQVSLSVVDIEHIVEEIVEETNHVTNSLKSSYEEVQHGSEQISLTNETFVEIGTAVTAMAHNISNVSQNLDQLVENSVRIDQAIEDIAAISEESAAGVEQTSATMQQTSSTMEEISNSSNQLANMAEELNQQVGQFKLS</sequence>
<feature type="transmembrane region" description="Helical" evidence="8">
    <location>
        <begin position="181"/>
        <end position="201"/>
    </location>
</feature>
<proteinExistence type="inferred from homology"/>
<dbReference type="PROSITE" id="PS50885">
    <property type="entry name" value="HAMP"/>
    <property type="match status" value="1"/>
</dbReference>
<keyword evidence="4 6" id="KW-0807">Transducer</keyword>
<evidence type="ECO:0000259" key="10">
    <source>
        <dbReference type="PROSITE" id="PS50885"/>
    </source>
</evidence>
<dbReference type="AlphaFoldDB" id="A0A0N0CWS3"/>
<dbReference type="InterPro" id="IPR003660">
    <property type="entry name" value="HAMP_dom"/>
</dbReference>
<keyword evidence="8" id="KW-1133">Transmembrane helix</keyword>
<evidence type="ECO:0000313" key="12">
    <source>
        <dbReference type="Proteomes" id="UP000037977"/>
    </source>
</evidence>
<evidence type="ECO:0000313" key="11">
    <source>
        <dbReference type="EMBL" id="KOY83545.1"/>
    </source>
</evidence>
<dbReference type="GO" id="GO:0007165">
    <property type="term" value="P:signal transduction"/>
    <property type="evidence" value="ECO:0007669"/>
    <property type="project" value="UniProtKB-KW"/>
</dbReference>
<evidence type="ECO:0000256" key="6">
    <source>
        <dbReference type="PROSITE-ProRule" id="PRU00284"/>
    </source>
</evidence>
<feature type="domain" description="HAMP" evidence="10">
    <location>
        <begin position="202"/>
        <end position="255"/>
    </location>
</feature>
<dbReference type="PATRIC" id="fig|33935.3.peg.1495"/>
<keyword evidence="2" id="KW-1003">Cell membrane</keyword>
<dbReference type="Pfam" id="PF00015">
    <property type="entry name" value="MCPsignal"/>
    <property type="match status" value="1"/>
</dbReference>
<evidence type="ECO:0000256" key="1">
    <source>
        <dbReference type="ARBA" id="ARBA00004236"/>
    </source>
</evidence>
<evidence type="ECO:0000256" key="7">
    <source>
        <dbReference type="SAM" id="MobiDB-lite"/>
    </source>
</evidence>
<dbReference type="InterPro" id="IPR004089">
    <property type="entry name" value="MCPsignal_dom"/>
</dbReference>
<comment type="subcellular location">
    <subcellularLocation>
        <location evidence="1">Cell membrane</location>
    </subcellularLocation>
</comment>
<feature type="domain" description="Methyl-accepting transducer" evidence="9">
    <location>
        <begin position="274"/>
        <end position="524"/>
    </location>
</feature>
<dbReference type="Pfam" id="PF00672">
    <property type="entry name" value="HAMP"/>
    <property type="match status" value="1"/>
</dbReference>
<dbReference type="CDD" id="cd06225">
    <property type="entry name" value="HAMP"/>
    <property type="match status" value="1"/>
</dbReference>
<dbReference type="GO" id="GO:0005886">
    <property type="term" value="C:plasma membrane"/>
    <property type="evidence" value="ECO:0007669"/>
    <property type="project" value="UniProtKB-SubCell"/>
</dbReference>
<name>A0A0N0CWS3_9BACI</name>
<dbReference type="STRING" id="33935.ADM90_09935"/>